<evidence type="ECO:0000256" key="2">
    <source>
        <dbReference type="ARBA" id="ARBA00023295"/>
    </source>
</evidence>
<dbReference type="SUPFAM" id="SSF51445">
    <property type="entry name" value="(Trans)glycosidases"/>
    <property type="match status" value="1"/>
</dbReference>
<protein>
    <recommendedName>
        <fullName evidence="3">Glycoside hydrolase family 5 domain-containing protein</fullName>
    </recommendedName>
</protein>
<comment type="caution">
    <text evidence="4">The sequence shown here is derived from an EMBL/GenBank/DDBJ whole genome shotgun (WGS) entry which is preliminary data.</text>
</comment>
<reference evidence="4 5" key="1">
    <citation type="submission" date="2018-04" db="EMBL/GenBank/DDBJ databases">
        <title>Chitinophaga fuyangensis sp. nov., isolated from soil in a chemical factory.</title>
        <authorList>
            <person name="Chen K."/>
        </authorList>
    </citation>
    <scope>NUCLEOTIDE SEQUENCE [LARGE SCALE GENOMIC DNA]</scope>
    <source>
        <strain evidence="4 5">LY-1</strain>
    </source>
</reference>
<evidence type="ECO:0000313" key="4">
    <source>
        <dbReference type="EMBL" id="PUZ23258.1"/>
    </source>
</evidence>
<organism evidence="4 5">
    <name type="scientific">Chitinophaga parva</name>
    <dbReference type="NCBI Taxonomy" id="2169414"/>
    <lineage>
        <taxon>Bacteria</taxon>
        <taxon>Pseudomonadati</taxon>
        <taxon>Bacteroidota</taxon>
        <taxon>Chitinophagia</taxon>
        <taxon>Chitinophagales</taxon>
        <taxon>Chitinophagaceae</taxon>
        <taxon>Chitinophaga</taxon>
    </lineage>
</organism>
<dbReference type="OrthoDB" id="9801493at2"/>
<dbReference type="AlphaFoldDB" id="A0A2T7BDT0"/>
<evidence type="ECO:0000259" key="3">
    <source>
        <dbReference type="Pfam" id="PF26410"/>
    </source>
</evidence>
<dbReference type="Proteomes" id="UP000244450">
    <property type="component" value="Unassembled WGS sequence"/>
</dbReference>
<accession>A0A2T7BDT0</accession>
<sequence>MQNWNIYDPAKADSTFGPSVAYAQHYLDRHVAMARQLKKPVVPEAFGISRDGNNYNRNTIRDKYYQNIFDAVFDYAKKDSSIVPGVNFWAWGGEGSPAYPVACGNPETASWATHPTKRRAGTPFLTTIPARSQ</sequence>
<evidence type="ECO:0000256" key="1">
    <source>
        <dbReference type="ARBA" id="ARBA00022801"/>
    </source>
</evidence>
<evidence type="ECO:0000313" key="5">
    <source>
        <dbReference type="Proteomes" id="UP000244450"/>
    </source>
</evidence>
<keyword evidence="5" id="KW-1185">Reference proteome</keyword>
<feature type="domain" description="Glycoside hydrolase family 5" evidence="3">
    <location>
        <begin position="2"/>
        <end position="98"/>
    </location>
</feature>
<keyword evidence="1" id="KW-0378">Hydrolase</keyword>
<keyword evidence="2" id="KW-0326">Glycosidase</keyword>
<proteinExistence type="predicted"/>
<dbReference type="Pfam" id="PF26410">
    <property type="entry name" value="GH5_mannosidase"/>
    <property type="match status" value="1"/>
</dbReference>
<name>A0A2T7BDT0_9BACT</name>
<dbReference type="InterPro" id="IPR001547">
    <property type="entry name" value="Glyco_hydro_5"/>
</dbReference>
<dbReference type="InterPro" id="IPR017853">
    <property type="entry name" value="GH"/>
</dbReference>
<gene>
    <name evidence="4" type="ORF">DCC81_22970</name>
</gene>
<dbReference type="Gene3D" id="3.20.20.80">
    <property type="entry name" value="Glycosidases"/>
    <property type="match status" value="1"/>
</dbReference>
<dbReference type="RefSeq" id="WP_108689002.1">
    <property type="nucleotide sequence ID" value="NZ_QCYK01000003.1"/>
</dbReference>
<dbReference type="EMBL" id="QCYK01000003">
    <property type="protein sequence ID" value="PUZ23258.1"/>
    <property type="molecule type" value="Genomic_DNA"/>
</dbReference>